<protein>
    <submittedName>
        <fullName evidence="1">Uncharacterized protein</fullName>
    </submittedName>
</protein>
<evidence type="ECO:0000313" key="2">
    <source>
        <dbReference type="Proteomes" id="UP000529843"/>
    </source>
</evidence>
<sequence>MSKSLSNSDLKKILETTNERDLFIVGHMYIENTIDRILEEKFNIPSKSIDSTLFTSNLKMDILTESGLIKDKVKKNVELLSRIRNRYAHKLEPNEQRIVNYIRELDYIGSAPKSTNTNKKFGKYRLCVIETFSVLDKMTNEG</sequence>
<dbReference type="Proteomes" id="UP000529843">
    <property type="component" value="Unassembled WGS sequence"/>
</dbReference>
<accession>A0A7K4MBY5</accession>
<gene>
    <name evidence="1" type="ORF">HX804_00080</name>
</gene>
<name>A0A7K4MBY5_9ARCH</name>
<dbReference type="Gene3D" id="1.20.120.330">
    <property type="entry name" value="Nucleotidyltransferases domain 2"/>
    <property type="match status" value="1"/>
</dbReference>
<evidence type="ECO:0000313" key="1">
    <source>
        <dbReference type="EMBL" id="NWK01698.1"/>
    </source>
</evidence>
<dbReference type="EMBL" id="JACAST010000001">
    <property type="protein sequence ID" value="NWK01698.1"/>
    <property type="molecule type" value="Genomic_DNA"/>
</dbReference>
<proteinExistence type="predicted"/>
<comment type="caution">
    <text evidence="1">The sequence shown here is derived from an EMBL/GenBank/DDBJ whole genome shotgun (WGS) entry which is preliminary data.</text>
</comment>
<dbReference type="InterPro" id="IPR038026">
    <property type="entry name" value="MtlR-like_sf"/>
</dbReference>
<dbReference type="AlphaFoldDB" id="A0A7K4MBY5"/>
<organism evidence="1 2">
    <name type="scientific">Marine Group I thaumarchaeote</name>
    <dbReference type="NCBI Taxonomy" id="2511932"/>
    <lineage>
        <taxon>Archaea</taxon>
        <taxon>Nitrososphaerota</taxon>
        <taxon>Marine Group I</taxon>
    </lineage>
</organism>
<reference evidence="1 2" key="1">
    <citation type="journal article" date="2019" name="Environ. Microbiol.">
        <title>Genomics insights into ecotype formation of ammonia-oxidizing archaea in the deep ocean.</title>
        <authorList>
            <person name="Wang Y."/>
            <person name="Huang J.M."/>
            <person name="Cui G.J."/>
            <person name="Nunoura T."/>
            <person name="Takaki Y."/>
            <person name="Li W.L."/>
            <person name="Li J."/>
            <person name="Gao Z.M."/>
            <person name="Takai K."/>
            <person name="Zhang A.Q."/>
            <person name="Stepanauskas R."/>
        </authorList>
    </citation>
    <scope>NUCLEOTIDE SEQUENCE [LARGE SCALE GENOMIC DNA]</scope>
    <source>
        <strain evidence="1 2">N8</strain>
    </source>
</reference>
<dbReference type="SUPFAM" id="SSF158668">
    <property type="entry name" value="MtlR-like"/>
    <property type="match status" value="1"/>
</dbReference>